<organism evidence="1 2">
    <name type="scientific">Peribacillus deserti</name>
    <dbReference type="NCBI Taxonomy" id="673318"/>
    <lineage>
        <taxon>Bacteria</taxon>
        <taxon>Bacillati</taxon>
        <taxon>Bacillota</taxon>
        <taxon>Bacilli</taxon>
        <taxon>Bacillales</taxon>
        <taxon>Bacillaceae</taxon>
        <taxon>Peribacillus</taxon>
    </lineage>
</organism>
<gene>
    <name evidence="1" type="ORF">JOC77_003021</name>
</gene>
<accession>A0ABS2QMV0</accession>
<dbReference type="InterPro" id="IPR007169">
    <property type="entry name" value="RemA-like"/>
</dbReference>
<dbReference type="RefSeq" id="WP_204544401.1">
    <property type="nucleotide sequence ID" value="NZ_JAFBFI010000013.1"/>
</dbReference>
<reference evidence="1 2" key="1">
    <citation type="submission" date="2021-01" db="EMBL/GenBank/DDBJ databases">
        <title>Genomic Encyclopedia of Type Strains, Phase IV (KMG-IV): sequencing the most valuable type-strain genomes for metagenomic binning, comparative biology and taxonomic classification.</title>
        <authorList>
            <person name="Goeker M."/>
        </authorList>
    </citation>
    <scope>NUCLEOTIDE SEQUENCE [LARGE SCALE GENOMIC DNA]</scope>
    <source>
        <strain evidence="1 2">DSM 105482</strain>
    </source>
</reference>
<sequence>MYLHIGEDILVKTNDIIVILDRQVFKNSDIFMEFMEKRKNTAVYLAKGEVKSIVVTESNIYLSPLSSSILKKRS</sequence>
<protein>
    <recommendedName>
        <fullName evidence="3">DUF370 domain-containing protein</fullName>
    </recommendedName>
</protein>
<evidence type="ECO:0008006" key="3">
    <source>
        <dbReference type="Google" id="ProtNLM"/>
    </source>
</evidence>
<dbReference type="Proteomes" id="UP000823486">
    <property type="component" value="Unassembled WGS sequence"/>
</dbReference>
<name>A0ABS2QMV0_9BACI</name>
<dbReference type="NCBIfam" id="NF046065">
    <property type="entry name" value="MtxRegRemB"/>
    <property type="match status" value="1"/>
</dbReference>
<dbReference type="EMBL" id="JAFBFI010000013">
    <property type="protein sequence ID" value="MBM7693581.1"/>
    <property type="molecule type" value="Genomic_DNA"/>
</dbReference>
<evidence type="ECO:0000313" key="2">
    <source>
        <dbReference type="Proteomes" id="UP000823486"/>
    </source>
</evidence>
<comment type="caution">
    <text evidence="1">The sequence shown here is derived from an EMBL/GenBank/DDBJ whole genome shotgun (WGS) entry which is preliminary data.</text>
</comment>
<keyword evidence="2" id="KW-1185">Reference proteome</keyword>
<proteinExistence type="predicted"/>
<dbReference type="Pfam" id="PF04025">
    <property type="entry name" value="RemA-like"/>
    <property type="match status" value="1"/>
</dbReference>
<evidence type="ECO:0000313" key="1">
    <source>
        <dbReference type="EMBL" id="MBM7693581.1"/>
    </source>
</evidence>